<name>A0ABY8WJ37_9ACTN</name>
<keyword evidence="2" id="KW-1185">Reference proteome</keyword>
<organism evidence="1 2">
    <name type="scientific">Actinoplanes oblitus</name>
    <dbReference type="NCBI Taxonomy" id="3040509"/>
    <lineage>
        <taxon>Bacteria</taxon>
        <taxon>Bacillati</taxon>
        <taxon>Actinomycetota</taxon>
        <taxon>Actinomycetes</taxon>
        <taxon>Micromonosporales</taxon>
        <taxon>Micromonosporaceae</taxon>
        <taxon>Actinoplanes</taxon>
    </lineage>
</organism>
<dbReference type="EMBL" id="CP126980">
    <property type="protein sequence ID" value="WIM97825.1"/>
    <property type="molecule type" value="Genomic_DNA"/>
</dbReference>
<accession>A0ABY8WJ37</accession>
<dbReference type="RefSeq" id="WP_284919219.1">
    <property type="nucleotide sequence ID" value="NZ_CP126980.1"/>
</dbReference>
<reference evidence="1 2" key="1">
    <citation type="submission" date="2023-06" db="EMBL/GenBank/DDBJ databases">
        <authorList>
            <person name="Yushchuk O."/>
            <person name="Binda E."/>
            <person name="Ruckert-Reed C."/>
            <person name="Fedorenko V."/>
            <person name="Kalinowski J."/>
            <person name="Marinelli F."/>
        </authorList>
    </citation>
    <scope>NUCLEOTIDE SEQUENCE [LARGE SCALE GENOMIC DNA]</scope>
    <source>
        <strain evidence="1 2">NRRL 3884</strain>
    </source>
</reference>
<dbReference type="Proteomes" id="UP001240150">
    <property type="component" value="Chromosome"/>
</dbReference>
<evidence type="ECO:0000313" key="1">
    <source>
        <dbReference type="EMBL" id="WIM97825.1"/>
    </source>
</evidence>
<gene>
    <name evidence="1" type="ORF">ACTOB_001379</name>
</gene>
<proteinExistence type="predicted"/>
<sequence length="91" mass="9725">MSRGGNITTRLDEPYAQQPETRVAATAYLERTGNADLLAVLGLAAEQPHPKIPAAPVASGLCPRGHKLPKHGVCRKSEACREAARERGIRA</sequence>
<evidence type="ECO:0000313" key="2">
    <source>
        <dbReference type="Proteomes" id="UP001240150"/>
    </source>
</evidence>
<protein>
    <submittedName>
        <fullName evidence="1">Uncharacterized protein</fullName>
    </submittedName>
</protein>